<protein>
    <submittedName>
        <fullName evidence="3">CBS domain-containing protein</fullName>
    </submittedName>
</protein>
<keyword evidence="1" id="KW-0129">CBS domain</keyword>
<dbReference type="PANTHER" id="PTHR43099">
    <property type="entry name" value="UPF0053 PROTEIN YRKA"/>
    <property type="match status" value="1"/>
</dbReference>
<dbReference type="AlphaFoldDB" id="A0AAX3SWY0"/>
<accession>A0AAX3SWY0</accession>
<evidence type="ECO:0000313" key="4">
    <source>
        <dbReference type="Proteomes" id="UP001214629"/>
    </source>
</evidence>
<reference evidence="3 4" key="1">
    <citation type="submission" date="2022-04" db="EMBL/GenBank/DDBJ databases">
        <title>Whole genome of Spiroplasma citri.</title>
        <authorList>
            <person name="Khanchezar A."/>
            <person name="Izadpanah K."/>
            <person name="Taghavi M."/>
            <person name="Ghorbani A."/>
            <person name="Beven L."/>
        </authorList>
    </citation>
    <scope>NUCLEOTIDE SEQUENCE [LARGE SCALE GENOMIC DNA]</scope>
    <source>
        <strain evidence="3 4">D4</strain>
    </source>
</reference>
<proteinExistence type="predicted"/>
<dbReference type="Pfam" id="PF00571">
    <property type="entry name" value="CBS"/>
    <property type="match status" value="1"/>
</dbReference>
<dbReference type="SUPFAM" id="SSF54631">
    <property type="entry name" value="CBS-domain pair"/>
    <property type="match status" value="1"/>
</dbReference>
<keyword evidence="4" id="KW-1185">Reference proteome</keyword>
<dbReference type="InterPro" id="IPR000644">
    <property type="entry name" value="CBS_dom"/>
</dbReference>
<dbReference type="InterPro" id="IPR051676">
    <property type="entry name" value="UPF0053_domain"/>
</dbReference>
<name>A0AAX3SWY0_SPICI</name>
<dbReference type="EMBL" id="CP096246">
    <property type="protein sequence ID" value="WFG95835.1"/>
    <property type="molecule type" value="Genomic_DNA"/>
</dbReference>
<dbReference type="PROSITE" id="PS51371">
    <property type="entry name" value="CBS"/>
    <property type="match status" value="1"/>
</dbReference>
<sequence length="94" mass="10991">MTAKEKVKTIYSNISLRELQRFYKQERFTRIPVLAPETEKVIGILNIKDVFIAVIDHQEVDIKSLVSEAIFFSHYLKLDDALELFQQEQVHIAV</sequence>
<dbReference type="InterPro" id="IPR046342">
    <property type="entry name" value="CBS_dom_sf"/>
</dbReference>
<evidence type="ECO:0000259" key="2">
    <source>
        <dbReference type="PROSITE" id="PS51371"/>
    </source>
</evidence>
<dbReference type="RefSeq" id="WP_277938299.1">
    <property type="nucleotide sequence ID" value="NZ_CP096246.1"/>
</dbReference>
<organism evidence="3 4">
    <name type="scientific">Spiroplasma citri</name>
    <dbReference type="NCBI Taxonomy" id="2133"/>
    <lineage>
        <taxon>Bacteria</taxon>
        <taxon>Bacillati</taxon>
        <taxon>Mycoplasmatota</taxon>
        <taxon>Mollicutes</taxon>
        <taxon>Entomoplasmatales</taxon>
        <taxon>Spiroplasmataceae</taxon>
        <taxon>Spiroplasma</taxon>
    </lineage>
</organism>
<gene>
    <name evidence="3" type="ORF">M0C40_06960</name>
</gene>
<evidence type="ECO:0000313" key="3">
    <source>
        <dbReference type="EMBL" id="WFG95835.1"/>
    </source>
</evidence>
<feature type="domain" description="CBS" evidence="2">
    <location>
        <begin position="1"/>
        <end position="62"/>
    </location>
</feature>
<dbReference type="Proteomes" id="UP001214629">
    <property type="component" value="Chromosome"/>
</dbReference>
<dbReference type="Gene3D" id="3.10.580.10">
    <property type="entry name" value="CBS-domain"/>
    <property type="match status" value="1"/>
</dbReference>
<evidence type="ECO:0000256" key="1">
    <source>
        <dbReference type="PROSITE-ProRule" id="PRU00703"/>
    </source>
</evidence>
<dbReference type="PANTHER" id="PTHR43099:SF5">
    <property type="entry name" value="HLYC_CORC FAMILY TRANSPORTER"/>
    <property type="match status" value="1"/>
</dbReference>